<dbReference type="EMBL" id="CAADRA010001579">
    <property type="protein sequence ID" value="VFT82284.1"/>
    <property type="molecule type" value="Genomic_DNA"/>
</dbReference>
<sequence>MEQFALPNRASRGSRINKLLGEEAEADEAFWNHEVWNEDEDEDYSSEAEEEDVVDSDFDEDENPDEDVHDGDAELKRAGRAKAKSQQEPKSQRKPPARTNAPPRDRAPPKPRAAMAAPSDGAPAVVVPMAVRSTTVQKRFLSHELQQKYTEEARSMQEKTTKPIVRMTQRQLLEEAVQTEVENTTSLNRLERLEEEKRMIDEIMPKAKFTGPVVRYHSAIGKPKLISFLNVDSFPAVFKRPKVSHAGQ</sequence>
<proteinExistence type="predicted"/>
<evidence type="ECO:0000313" key="3">
    <source>
        <dbReference type="EMBL" id="KAF0711517.1"/>
    </source>
</evidence>
<keyword evidence="5" id="KW-1185">Reference proteome</keyword>
<dbReference type="PANTHER" id="PTHR13275">
    <property type="entry name" value="YL-1 PROTEIN TRANSCRIPTION FACTOR-LIKE 1"/>
    <property type="match status" value="1"/>
</dbReference>
<dbReference type="EMBL" id="VJMH01001578">
    <property type="protein sequence ID" value="KAF0711517.1"/>
    <property type="molecule type" value="Genomic_DNA"/>
</dbReference>
<evidence type="ECO:0000256" key="1">
    <source>
        <dbReference type="SAM" id="MobiDB-lite"/>
    </source>
</evidence>
<reference evidence="4 5" key="1">
    <citation type="submission" date="2019-03" db="EMBL/GenBank/DDBJ databases">
        <authorList>
            <person name="Gaulin E."/>
            <person name="Dumas B."/>
        </authorList>
    </citation>
    <scope>NUCLEOTIDE SEQUENCE [LARGE SCALE GENOMIC DNA]</scope>
    <source>
        <strain evidence="4">CBS 568.67</strain>
    </source>
</reference>
<evidence type="ECO:0000313" key="4">
    <source>
        <dbReference type="EMBL" id="VFT82284.1"/>
    </source>
</evidence>
<feature type="compositionally biased region" description="Acidic residues" evidence="1">
    <location>
        <begin position="37"/>
        <end position="69"/>
    </location>
</feature>
<name>A0A485KDY4_9STRA</name>
<evidence type="ECO:0000259" key="2">
    <source>
        <dbReference type="Pfam" id="PF05764"/>
    </source>
</evidence>
<dbReference type="PANTHER" id="PTHR13275:SF4">
    <property type="entry name" value="VACUOLAR PROTEIN SORTING-ASSOCIATED PROTEIN 72 HOMOLOG"/>
    <property type="match status" value="1"/>
</dbReference>
<reference evidence="3" key="2">
    <citation type="submission" date="2019-06" db="EMBL/GenBank/DDBJ databases">
        <title>Genomics analysis of Aphanomyces spp. identifies a new class of oomycete effector associated with host adaptation.</title>
        <authorList>
            <person name="Gaulin E."/>
        </authorList>
    </citation>
    <scope>NUCLEOTIDE SEQUENCE</scope>
    <source>
        <strain evidence="3">CBS 578.67</strain>
    </source>
</reference>
<protein>
    <submittedName>
        <fullName evidence="4">Aste57867_5211 protein</fullName>
    </submittedName>
</protein>
<dbReference type="Proteomes" id="UP000332933">
    <property type="component" value="Unassembled WGS sequence"/>
</dbReference>
<feature type="region of interest" description="Disordered" evidence="1">
    <location>
        <begin position="27"/>
        <end position="121"/>
    </location>
</feature>
<feature type="domain" description="Vps72/YL1 N-terminal" evidence="2">
    <location>
        <begin position="7"/>
        <end position="218"/>
    </location>
</feature>
<accession>A0A485KDY4</accession>
<feature type="compositionally biased region" description="Low complexity" evidence="1">
    <location>
        <begin position="112"/>
        <end position="121"/>
    </location>
</feature>
<dbReference type="OrthoDB" id="78296at2759"/>
<dbReference type="GO" id="GO:0005634">
    <property type="term" value="C:nucleus"/>
    <property type="evidence" value="ECO:0007669"/>
    <property type="project" value="TreeGrafter"/>
</dbReference>
<dbReference type="Pfam" id="PF05764">
    <property type="entry name" value="YL1"/>
    <property type="match status" value="1"/>
</dbReference>
<dbReference type="InterPro" id="IPR046757">
    <property type="entry name" value="YL1_N"/>
</dbReference>
<organism evidence="4 5">
    <name type="scientific">Aphanomyces stellatus</name>
    <dbReference type="NCBI Taxonomy" id="120398"/>
    <lineage>
        <taxon>Eukaryota</taxon>
        <taxon>Sar</taxon>
        <taxon>Stramenopiles</taxon>
        <taxon>Oomycota</taxon>
        <taxon>Saprolegniomycetes</taxon>
        <taxon>Saprolegniales</taxon>
        <taxon>Verrucalvaceae</taxon>
        <taxon>Aphanomyces</taxon>
    </lineage>
</organism>
<dbReference type="AlphaFoldDB" id="A0A485KDY4"/>
<evidence type="ECO:0000313" key="5">
    <source>
        <dbReference type="Proteomes" id="UP000332933"/>
    </source>
</evidence>
<gene>
    <name evidence="4" type="primary">Aste57867_5211</name>
    <name evidence="3" type="ORF">As57867_005198</name>
    <name evidence="4" type="ORF">ASTE57867_5211</name>
</gene>